<protein>
    <submittedName>
        <fullName evidence="7">Pyruvate dehydrogenase complex protein X component, mitochondrial</fullName>
    </submittedName>
</protein>
<evidence type="ECO:0000259" key="6">
    <source>
        <dbReference type="PROSITE" id="PS51826"/>
    </source>
</evidence>
<evidence type="ECO:0000313" key="7">
    <source>
        <dbReference type="EMBL" id="KAK7006763.1"/>
    </source>
</evidence>
<evidence type="ECO:0000256" key="4">
    <source>
        <dbReference type="SAM" id="MobiDB-lite"/>
    </source>
</evidence>
<evidence type="ECO:0000313" key="9">
    <source>
        <dbReference type="Proteomes" id="UP001362999"/>
    </source>
</evidence>
<dbReference type="GO" id="GO:0006086">
    <property type="term" value="P:pyruvate decarboxylation to acetyl-CoA"/>
    <property type="evidence" value="ECO:0007669"/>
    <property type="project" value="InterPro"/>
</dbReference>
<dbReference type="Pfam" id="PF00364">
    <property type="entry name" value="Biotin_lipoyl"/>
    <property type="match status" value="1"/>
</dbReference>
<gene>
    <name evidence="8" type="ORF">R3P38DRAFT_1084015</name>
    <name evidence="7" type="ORF">R3P38DRAFT_3036707</name>
</gene>
<dbReference type="PROSITE" id="PS51826">
    <property type="entry name" value="PSBD"/>
    <property type="match status" value="1"/>
</dbReference>
<feature type="domain" description="Lipoyl-binding" evidence="5">
    <location>
        <begin position="26"/>
        <end position="102"/>
    </location>
</feature>
<feature type="region of interest" description="Disordered" evidence="4">
    <location>
        <begin position="208"/>
        <end position="234"/>
    </location>
</feature>
<name>A0AAW0ACY8_9AGAR</name>
<keyword evidence="9" id="KW-1185">Reference proteome</keyword>
<dbReference type="Gene3D" id="4.10.320.10">
    <property type="entry name" value="E3-binding domain"/>
    <property type="match status" value="1"/>
</dbReference>
<dbReference type="Proteomes" id="UP001362999">
    <property type="component" value="Unassembled WGS sequence"/>
</dbReference>
<dbReference type="AlphaFoldDB" id="A0AAW0ACY8"/>
<comment type="similarity">
    <text evidence="1">Belongs to the 2-oxoacid dehydrogenase family.</text>
</comment>
<feature type="domain" description="Peripheral subunit-binding (PSBD)" evidence="6">
    <location>
        <begin position="167"/>
        <end position="205"/>
    </location>
</feature>
<dbReference type="GO" id="GO:0045254">
    <property type="term" value="C:pyruvate dehydrogenase complex"/>
    <property type="evidence" value="ECO:0007669"/>
    <property type="project" value="InterPro"/>
</dbReference>
<dbReference type="InterPro" id="IPR011053">
    <property type="entry name" value="Single_hybrid_motif"/>
</dbReference>
<sequence length="305" mass="32491">MSTLPRTAAGPLLRRMLHQTHARRAITNLEMPAMSPTMTEGGIASWKKQKGDSFTAGDVLLEIETDKATIDVEAQDDGVMGMIIVPDGTKNVVVGKVIALLAEEGDDISNLQPPPEDASSRQKQQQQQESESKASSSQSQDSKPSPSTPSAPSKDTHSSGTPSHSRPLFPSVHRLLLEHDVSKPSEIKGTGVRGMLTKGDVLAYLGMASGPTGTYKEAPPPAAQAQPKKEEYKPLDGPALRRLIASTMLQNSIKTRNPSPESPVSANFDSVLADYLPSTPASSSKPQTPAPLPAPKTTNWLDGLF</sequence>
<keyword evidence="2" id="KW-0450">Lipoyl</keyword>
<feature type="region of interest" description="Disordered" evidence="4">
    <location>
        <begin position="275"/>
        <end position="305"/>
    </location>
</feature>
<dbReference type="InterPro" id="IPR000089">
    <property type="entry name" value="Biotin_lipoyl"/>
</dbReference>
<dbReference type="GO" id="GO:0004742">
    <property type="term" value="F:dihydrolipoyllysine-residue acetyltransferase activity"/>
    <property type="evidence" value="ECO:0007669"/>
    <property type="project" value="TreeGrafter"/>
</dbReference>
<dbReference type="FunFam" id="2.40.50.100:FF:000010">
    <property type="entry name" value="Acetyltransferase component of pyruvate dehydrogenase complex"/>
    <property type="match status" value="1"/>
</dbReference>
<dbReference type="InterPro" id="IPR036625">
    <property type="entry name" value="E3-bd_dom_sf"/>
</dbReference>
<dbReference type="EMBL" id="JAWWNJ010000075">
    <property type="protein sequence ID" value="KAK7006763.1"/>
    <property type="molecule type" value="Genomic_DNA"/>
</dbReference>
<keyword evidence="7" id="KW-0670">Pyruvate</keyword>
<comment type="caution">
    <text evidence="7">The sequence shown here is derived from an EMBL/GenBank/DDBJ whole genome shotgun (WGS) entry which is preliminary data.</text>
</comment>
<dbReference type="InterPro" id="IPR003016">
    <property type="entry name" value="2-oxoA_DH_lipoyl-BS"/>
</dbReference>
<evidence type="ECO:0000256" key="1">
    <source>
        <dbReference type="ARBA" id="ARBA00007317"/>
    </source>
</evidence>
<dbReference type="SUPFAM" id="SSF51230">
    <property type="entry name" value="Single hybrid motif"/>
    <property type="match status" value="1"/>
</dbReference>
<evidence type="ECO:0000256" key="3">
    <source>
        <dbReference type="ARBA" id="ARBA00022946"/>
    </source>
</evidence>
<keyword evidence="3" id="KW-0809">Transit peptide</keyword>
<dbReference type="PANTHER" id="PTHR23151">
    <property type="entry name" value="DIHYDROLIPOAMIDE ACETYL/SUCCINYL-TRANSFERASE-RELATED"/>
    <property type="match status" value="1"/>
</dbReference>
<accession>A0AAW0ACY8</accession>
<dbReference type="InterPro" id="IPR004167">
    <property type="entry name" value="PSBD"/>
</dbReference>
<proteinExistence type="inferred from homology"/>
<evidence type="ECO:0000313" key="8">
    <source>
        <dbReference type="EMBL" id="KAK7023987.1"/>
    </source>
</evidence>
<organism evidence="7 9">
    <name type="scientific">Favolaschia claudopus</name>
    <dbReference type="NCBI Taxonomy" id="2862362"/>
    <lineage>
        <taxon>Eukaryota</taxon>
        <taxon>Fungi</taxon>
        <taxon>Dikarya</taxon>
        <taxon>Basidiomycota</taxon>
        <taxon>Agaricomycotina</taxon>
        <taxon>Agaricomycetes</taxon>
        <taxon>Agaricomycetidae</taxon>
        <taxon>Agaricales</taxon>
        <taxon>Marasmiineae</taxon>
        <taxon>Mycenaceae</taxon>
        <taxon>Favolaschia</taxon>
    </lineage>
</organism>
<dbReference type="SUPFAM" id="SSF47005">
    <property type="entry name" value="Peripheral subunit-binding domain of 2-oxo acid dehydrogenase complex"/>
    <property type="match status" value="1"/>
</dbReference>
<dbReference type="EMBL" id="JAWWNJ010000035">
    <property type="protein sequence ID" value="KAK7023987.1"/>
    <property type="molecule type" value="Genomic_DNA"/>
</dbReference>
<dbReference type="Gene3D" id="2.40.50.100">
    <property type="match status" value="1"/>
</dbReference>
<dbReference type="PROSITE" id="PS50968">
    <property type="entry name" value="BIOTINYL_LIPOYL"/>
    <property type="match status" value="1"/>
</dbReference>
<dbReference type="CDD" id="cd06849">
    <property type="entry name" value="lipoyl_domain"/>
    <property type="match status" value="1"/>
</dbReference>
<feature type="compositionally biased region" description="Low complexity" evidence="4">
    <location>
        <begin position="121"/>
        <end position="153"/>
    </location>
</feature>
<dbReference type="InterPro" id="IPR045257">
    <property type="entry name" value="E2/Pdx1"/>
</dbReference>
<feature type="compositionally biased region" description="Polar residues" evidence="4">
    <location>
        <begin position="296"/>
        <end position="305"/>
    </location>
</feature>
<feature type="region of interest" description="Disordered" evidence="4">
    <location>
        <begin position="106"/>
        <end position="168"/>
    </location>
</feature>
<reference evidence="7 9" key="1">
    <citation type="journal article" date="2024" name="J Genomics">
        <title>Draft genome sequencing and assembly of Favolaschia claudopus CIRM-BRFM 2984 isolated from oak limbs.</title>
        <authorList>
            <person name="Navarro D."/>
            <person name="Drula E."/>
            <person name="Chaduli D."/>
            <person name="Cazenave R."/>
            <person name="Ahrendt S."/>
            <person name="Wang J."/>
            <person name="Lipzen A."/>
            <person name="Daum C."/>
            <person name="Barry K."/>
            <person name="Grigoriev I.V."/>
            <person name="Favel A."/>
            <person name="Rosso M.N."/>
            <person name="Martin F."/>
        </authorList>
    </citation>
    <scope>NUCLEOTIDE SEQUENCE [LARGE SCALE GENOMIC DNA]</scope>
    <source>
        <strain evidence="7 9">CIRM-BRFM 2984</strain>
    </source>
</reference>
<dbReference type="PROSITE" id="PS00189">
    <property type="entry name" value="LIPOYL"/>
    <property type="match status" value="1"/>
</dbReference>
<evidence type="ECO:0000259" key="5">
    <source>
        <dbReference type="PROSITE" id="PS50968"/>
    </source>
</evidence>
<evidence type="ECO:0000256" key="2">
    <source>
        <dbReference type="ARBA" id="ARBA00022823"/>
    </source>
</evidence>
<dbReference type="PANTHER" id="PTHR23151:SF82">
    <property type="entry name" value="PYRUVATE DEHYDROGENASE COMPLEX PROTEIN X COMPONENT, MITOCHONDRIAL"/>
    <property type="match status" value="1"/>
</dbReference>